<sequence>MVLEGLPPPVGVVAAYLALELLPKPVQLVEPKRDGLAIPPQRQVERVVHGLLLLFVAWHVVDVDLLVGPYRLENLQRETLRYFELLAGARLPLFDELDGFLDGARHELLVVLNHVLQVGQILVVLPARLRMLLQLLRCLFREVFHNLLVLLPVLERLEYAARREKAVHWFEVELHLFRVVLPVNRSVRDPLCLKSVCERRLEGVRGGQRVLPLEEPHEVFQKLLEVLGVLLHSVLAVSGYFGKLVKLVEIGDVINLAKGYHMCLQLLLFPDAFSIQPQNLLLLVMLHPEVPQLLKVDKSPVVFLQVHTFSVVFVRRKLQVDVDLRHGVLQYVIHRPRFHRRIETLISLVVVFYAL</sequence>
<dbReference type="Proteomes" id="UP001497744">
    <property type="component" value="Unassembled WGS sequence"/>
</dbReference>
<keyword evidence="2" id="KW-1185">Reference proteome</keyword>
<dbReference type="RefSeq" id="XP_067716188.1">
    <property type="nucleotide sequence ID" value="XM_067860087.1"/>
</dbReference>
<proteinExistence type="predicted"/>
<dbReference type="EMBL" id="BPLF01000003">
    <property type="protein sequence ID" value="GIX64119.1"/>
    <property type="molecule type" value="Genomic_DNA"/>
</dbReference>
<reference evidence="1 2" key="1">
    <citation type="submission" date="2021-06" db="EMBL/GenBank/DDBJ databases">
        <title>Genome sequence of Babesia caballi.</title>
        <authorList>
            <person name="Yamagishi J."/>
            <person name="Kidaka T."/>
            <person name="Ochi A."/>
        </authorList>
    </citation>
    <scope>NUCLEOTIDE SEQUENCE [LARGE SCALE GENOMIC DNA]</scope>
    <source>
        <strain evidence="1">USDA-D6B2</strain>
    </source>
</reference>
<name>A0AAV4LVM8_BABCB</name>
<comment type="caution">
    <text evidence="1">The sequence shown here is derived from an EMBL/GenBank/DDBJ whole genome shotgun (WGS) entry which is preliminary data.</text>
</comment>
<accession>A0AAV4LVM8</accession>
<organism evidence="1 2">
    <name type="scientific">Babesia caballi</name>
    <dbReference type="NCBI Taxonomy" id="5871"/>
    <lineage>
        <taxon>Eukaryota</taxon>
        <taxon>Sar</taxon>
        <taxon>Alveolata</taxon>
        <taxon>Apicomplexa</taxon>
        <taxon>Aconoidasida</taxon>
        <taxon>Piroplasmida</taxon>
        <taxon>Babesiidae</taxon>
        <taxon>Babesia</taxon>
    </lineage>
</organism>
<evidence type="ECO:0000313" key="2">
    <source>
        <dbReference type="Proteomes" id="UP001497744"/>
    </source>
</evidence>
<dbReference type="GeneID" id="94195600"/>
<protein>
    <submittedName>
        <fullName evidence="1">DUF4445 domain-containing protein</fullName>
    </submittedName>
</protein>
<dbReference type="AlphaFoldDB" id="A0AAV4LVM8"/>
<evidence type="ECO:0000313" key="1">
    <source>
        <dbReference type="EMBL" id="GIX64119.1"/>
    </source>
</evidence>
<gene>
    <name evidence="1" type="ORF">BcabD6B2_35540</name>
</gene>